<keyword evidence="1" id="KW-1133">Transmembrane helix</keyword>
<name>A0A1H8IIG5_9BACL</name>
<dbReference type="EMBL" id="FOCQ01000018">
    <property type="protein sequence ID" value="SEN68630.1"/>
    <property type="molecule type" value="Genomic_DNA"/>
</dbReference>
<evidence type="ECO:0000313" key="2">
    <source>
        <dbReference type="EMBL" id="SEN68630.1"/>
    </source>
</evidence>
<accession>A0A1H8IIG5</accession>
<evidence type="ECO:0000256" key="1">
    <source>
        <dbReference type="SAM" id="Phobius"/>
    </source>
</evidence>
<gene>
    <name evidence="2" type="ORF">SAMN05444955_1182</name>
</gene>
<dbReference type="AlphaFoldDB" id="A0A1H8IIG5"/>
<dbReference type="OrthoDB" id="670210at2"/>
<reference evidence="2 3" key="1">
    <citation type="submission" date="2016-10" db="EMBL/GenBank/DDBJ databases">
        <authorList>
            <person name="de Groot N.N."/>
        </authorList>
    </citation>
    <scope>NUCLEOTIDE SEQUENCE [LARGE SCALE GENOMIC DNA]</scope>
    <source>
        <strain evidence="2 3">DSM 46701</strain>
    </source>
</reference>
<sequence length="116" mass="12910">MPIISTVKTKLSDTIVLTGRSMRHSLNIDTILTATATPLMMLFMFVYVFGGAIDTGSVKNIDFISLRARKPLASAMGMRASVRRGRGWFSPSRKPDHLLLFLFPQLDTLCMSNECL</sequence>
<feature type="transmembrane region" description="Helical" evidence="1">
    <location>
        <begin position="30"/>
        <end position="50"/>
    </location>
</feature>
<protein>
    <submittedName>
        <fullName evidence="2">Uncharacterized protein</fullName>
    </submittedName>
</protein>
<dbReference type="RefSeq" id="WP_089972190.1">
    <property type="nucleotide sequence ID" value="NZ_FOCQ01000018.1"/>
</dbReference>
<keyword evidence="1" id="KW-0472">Membrane</keyword>
<organism evidence="2 3">
    <name type="scientific">Lihuaxuella thermophila</name>
    <dbReference type="NCBI Taxonomy" id="1173111"/>
    <lineage>
        <taxon>Bacteria</taxon>
        <taxon>Bacillati</taxon>
        <taxon>Bacillota</taxon>
        <taxon>Bacilli</taxon>
        <taxon>Bacillales</taxon>
        <taxon>Thermoactinomycetaceae</taxon>
        <taxon>Lihuaxuella</taxon>
    </lineage>
</organism>
<proteinExistence type="predicted"/>
<keyword evidence="3" id="KW-1185">Reference proteome</keyword>
<keyword evidence="1" id="KW-0812">Transmembrane</keyword>
<dbReference type="STRING" id="1173111.SAMN05444955_1182"/>
<evidence type="ECO:0000313" key="3">
    <source>
        <dbReference type="Proteomes" id="UP000199695"/>
    </source>
</evidence>
<dbReference type="Proteomes" id="UP000199695">
    <property type="component" value="Unassembled WGS sequence"/>
</dbReference>